<dbReference type="PROSITE" id="PS00674">
    <property type="entry name" value="AAA"/>
    <property type="match status" value="1"/>
</dbReference>
<organism evidence="7 8">
    <name type="scientific">Catalinimonas alkaloidigena</name>
    <dbReference type="NCBI Taxonomy" id="1075417"/>
    <lineage>
        <taxon>Bacteria</taxon>
        <taxon>Pseudomonadati</taxon>
        <taxon>Bacteroidota</taxon>
        <taxon>Cytophagia</taxon>
        <taxon>Cytophagales</taxon>
        <taxon>Catalimonadaceae</taxon>
        <taxon>Catalinimonas</taxon>
    </lineage>
</organism>
<accession>A0A1G9T6F5</accession>
<evidence type="ECO:0000256" key="2">
    <source>
        <dbReference type="ARBA" id="ARBA00022840"/>
    </source>
</evidence>
<dbReference type="InterPro" id="IPR027417">
    <property type="entry name" value="P-loop_NTPase"/>
</dbReference>
<dbReference type="EMBL" id="FNFO01000013">
    <property type="protein sequence ID" value="SDM43304.1"/>
    <property type="molecule type" value="Genomic_DNA"/>
</dbReference>
<name>A0A1G9T6F5_9BACT</name>
<dbReference type="OrthoDB" id="9809379at2"/>
<keyword evidence="8" id="KW-1185">Reference proteome</keyword>
<keyword evidence="1 4" id="KW-0547">Nucleotide-binding</keyword>
<dbReference type="Gene3D" id="3.40.50.300">
    <property type="entry name" value="P-loop containing nucleotide triphosphate hydrolases"/>
    <property type="match status" value="1"/>
</dbReference>
<evidence type="ECO:0000313" key="7">
    <source>
        <dbReference type="EMBL" id="SDM43304.1"/>
    </source>
</evidence>
<keyword evidence="2 4" id="KW-0067">ATP-binding</keyword>
<reference evidence="7 8" key="1">
    <citation type="submission" date="2016-10" db="EMBL/GenBank/DDBJ databases">
        <authorList>
            <person name="de Groot N.N."/>
        </authorList>
    </citation>
    <scope>NUCLEOTIDE SEQUENCE [LARGE SCALE GENOMIC DNA]</scope>
    <source>
        <strain evidence="7 8">DSM 25186</strain>
    </source>
</reference>
<dbReference type="STRING" id="1075417.SAMN05421823_113102"/>
<proteinExistence type="inferred from homology"/>
<evidence type="ECO:0000256" key="1">
    <source>
        <dbReference type="ARBA" id="ARBA00022741"/>
    </source>
</evidence>
<dbReference type="PANTHER" id="PTHR23077:SF171">
    <property type="entry name" value="NUCLEAR VALOSIN-CONTAINING PROTEIN-LIKE"/>
    <property type="match status" value="1"/>
</dbReference>
<dbReference type="Proteomes" id="UP000198510">
    <property type="component" value="Unassembled WGS sequence"/>
</dbReference>
<dbReference type="SUPFAM" id="SSF52540">
    <property type="entry name" value="P-loop containing nucleoside triphosphate hydrolases"/>
    <property type="match status" value="1"/>
</dbReference>
<feature type="domain" description="AAA+ ATPase" evidence="6">
    <location>
        <begin position="199"/>
        <end position="336"/>
    </location>
</feature>
<dbReference type="FunFam" id="3.40.50.300:FF:001025">
    <property type="entry name" value="ATPase family, AAA domain-containing 2B"/>
    <property type="match status" value="1"/>
</dbReference>
<evidence type="ECO:0000256" key="5">
    <source>
        <dbReference type="SAM" id="MobiDB-lite"/>
    </source>
</evidence>
<dbReference type="Pfam" id="PF00004">
    <property type="entry name" value="AAA"/>
    <property type="match status" value="1"/>
</dbReference>
<dbReference type="InterPro" id="IPR050168">
    <property type="entry name" value="AAA_ATPase_domain"/>
</dbReference>
<dbReference type="Pfam" id="PF14559">
    <property type="entry name" value="TPR_19"/>
    <property type="match status" value="1"/>
</dbReference>
<evidence type="ECO:0000259" key="6">
    <source>
        <dbReference type="SMART" id="SM00382"/>
    </source>
</evidence>
<evidence type="ECO:0000256" key="3">
    <source>
        <dbReference type="ARBA" id="ARBA00023054"/>
    </source>
</evidence>
<protein>
    <submittedName>
        <fullName evidence="7">Tetratricopeptide repeat-containing protein</fullName>
    </submittedName>
</protein>
<evidence type="ECO:0000313" key="8">
    <source>
        <dbReference type="Proteomes" id="UP000198510"/>
    </source>
</evidence>
<sequence>MDQITLLQEALRLSPDNLPLRKHLAATLFEADRYREAETEYRAVLQRDSDDRDAQLGLAKTFWHLGKASESSILLETLLERPPVPAEVHLFYARFLHHTQQYADAYDHYQTAVRADSSLADPQLANDLRLKLPADPNFQARNPAVETPGSEETSHISTERPKQTFADVGGMDAVKEEIRLKIIYPLQHAEMYRAYGKKIGGGILLYGPPGCGKTHLARATAGEVQASFISVSLDDILDMYIGNSEKNLAAIFEQARRQKPCVLFFDEVDALGANRTDLRKSGNRTLINQFLAELDGMDSDNDGLLILGATNAPWHLDNAFRRAGRFDRVIFVAPPDEAAREAILQLQLQGKPIEKIDYTSLARRATDYSGADLKAIVDLAVEQKLQEALRKGVPQPLTTSDLKAALGKHKPTTREWFATAKNYALYANESGLYDDILHYLKIKK</sequence>
<dbReference type="AlphaFoldDB" id="A0A1G9T6F5"/>
<dbReference type="Gene3D" id="1.10.8.60">
    <property type="match status" value="1"/>
</dbReference>
<dbReference type="Gene3D" id="1.25.40.10">
    <property type="entry name" value="Tetratricopeptide repeat domain"/>
    <property type="match status" value="1"/>
</dbReference>
<keyword evidence="3" id="KW-0175">Coiled coil</keyword>
<evidence type="ECO:0000256" key="4">
    <source>
        <dbReference type="RuleBase" id="RU003651"/>
    </source>
</evidence>
<dbReference type="GO" id="GO:0005524">
    <property type="term" value="F:ATP binding"/>
    <property type="evidence" value="ECO:0007669"/>
    <property type="project" value="UniProtKB-KW"/>
</dbReference>
<dbReference type="InterPro" id="IPR003959">
    <property type="entry name" value="ATPase_AAA_core"/>
</dbReference>
<dbReference type="SUPFAM" id="SSF48452">
    <property type="entry name" value="TPR-like"/>
    <property type="match status" value="1"/>
</dbReference>
<comment type="similarity">
    <text evidence="4">Belongs to the AAA ATPase family.</text>
</comment>
<feature type="region of interest" description="Disordered" evidence="5">
    <location>
        <begin position="138"/>
        <end position="160"/>
    </location>
</feature>
<dbReference type="PANTHER" id="PTHR23077">
    <property type="entry name" value="AAA-FAMILY ATPASE"/>
    <property type="match status" value="1"/>
</dbReference>
<dbReference type="SMART" id="SM00382">
    <property type="entry name" value="AAA"/>
    <property type="match status" value="1"/>
</dbReference>
<dbReference type="RefSeq" id="WP_089687621.1">
    <property type="nucleotide sequence ID" value="NZ_FNFO01000013.1"/>
</dbReference>
<gene>
    <name evidence="7" type="ORF">SAMN05421823_113102</name>
</gene>
<dbReference type="GO" id="GO:0016887">
    <property type="term" value="F:ATP hydrolysis activity"/>
    <property type="evidence" value="ECO:0007669"/>
    <property type="project" value="InterPro"/>
</dbReference>
<dbReference type="InterPro" id="IPR011990">
    <property type="entry name" value="TPR-like_helical_dom_sf"/>
</dbReference>
<dbReference type="InterPro" id="IPR003593">
    <property type="entry name" value="AAA+_ATPase"/>
</dbReference>
<dbReference type="InterPro" id="IPR003960">
    <property type="entry name" value="ATPase_AAA_CS"/>
</dbReference>